<dbReference type="InterPro" id="IPR036690">
    <property type="entry name" value="Fdx_antiC-bd_sf"/>
</dbReference>
<dbReference type="NCBIfam" id="TIGR00472">
    <property type="entry name" value="pheT_bact"/>
    <property type="match status" value="1"/>
</dbReference>
<keyword evidence="14" id="KW-0694">RNA-binding</keyword>
<dbReference type="InterPro" id="IPR009061">
    <property type="entry name" value="DNA-bd_dom_put_sf"/>
</dbReference>
<evidence type="ECO:0000256" key="10">
    <source>
        <dbReference type="ARBA" id="ARBA00022723"/>
    </source>
</evidence>
<evidence type="ECO:0000256" key="17">
    <source>
        <dbReference type="ARBA" id="ARBA00033189"/>
    </source>
</evidence>
<dbReference type="Gene3D" id="3.30.70.380">
    <property type="entry name" value="Ferrodoxin-fold anticodon-binding domain"/>
    <property type="match status" value="1"/>
</dbReference>
<keyword evidence="11" id="KW-0547">Nucleotide-binding</keyword>
<dbReference type="EC" id="6.1.1.20" evidence="5"/>
<dbReference type="Pfam" id="PF03484">
    <property type="entry name" value="B5"/>
    <property type="match status" value="1"/>
</dbReference>
<sequence length="775" mass="86906">MIVTRNWLQEFINISHLSTQTICEALNSIGLEVESVNNIAIPKNVVVGHVIECKKHPDANKLNICQVDIGSKIIQIVCGASNVEKNQFVAVATIGTILRKNFIIKETTLRGVESFGMICSSSEIGLPKLNDGILVLDDSIGEIVIGKELSKYTTLMFEIIELELTANRGDCLSIHGVAREISTYFNLPFYKQEIKPEISDLAIGQVLDIKCENNINSNLIYKATDITNFKLSLLYKLRVAIVSVLKNTDIEIAVTYATHATGVLLNVYTKSIAYKNKDSNRVTLNIKKNTDNFNTVYGKTELSIIGVENGKISIQDNHVILEASYTAPDILSQQVFDTKVEIGDIYYRSSRGSEPDLISGIDYLAHLLSKNGATIYSGSEQYVDDIEEKNIVVNLSQINSIIGQDIEKDEIISILINLKFVVKNTHRDVLNITIPPFRHDIHNVADIAEEIVRMIGINNIKAKPFMFHEINRANKTSNCLTNKNILRSLAIANGFYETTTYIFNSKELLQKYKFPIVSSSKDIINPITTDLNTFRTTLLLNLVLAVSSNTKQGFKSIGLFEIGTVFDINRRESIGLGFIFSGDIEELSLHNQGKPLSVDLFGFGQKLTNCIGDFELEAKQDITNSFLHPYQCANIVKNNKIIGFISKLHPLVAKDFDISDDTFVAQIDFDILNSEPIQAIDISKYQASTRDLSLVVPKDTKYKEIKTIINNLKIKELKQYNLIDIYTDDELGDNSSFTIRFILQSECKTLEEEDIVSIMDAVQNILQDRLQLILR</sequence>
<evidence type="ECO:0000256" key="3">
    <source>
        <dbReference type="ARBA" id="ARBA00008653"/>
    </source>
</evidence>
<reference evidence="22" key="1">
    <citation type="submission" date="2018-10" db="EMBL/GenBank/DDBJ databases">
        <authorList>
            <person name="Aoki K."/>
        </authorList>
    </citation>
    <scope>NUCLEOTIDE SEQUENCE</scope>
</reference>
<keyword evidence="12" id="KW-0067">ATP-binding</keyword>
<keyword evidence="8" id="KW-0820">tRNA-binding</keyword>
<comment type="catalytic activity">
    <reaction evidence="18">
        <text>tRNA(Phe) + L-phenylalanine + ATP = L-phenylalanyl-tRNA(Phe) + AMP + diphosphate + H(+)</text>
        <dbReference type="Rhea" id="RHEA:19413"/>
        <dbReference type="Rhea" id="RHEA-COMP:9668"/>
        <dbReference type="Rhea" id="RHEA-COMP:9699"/>
        <dbReference type="ChEBI" id="CHEBI:15378"/>
        <dbReference type="ChEBI" id="CHEBI:30616"/>
        <dbReference type="ChEBI" id="CHEBI:33019"/>
        <dbReference type="ChEBI" id="CHEBI:58095"/>
        <dbReference type="ChEBI" id="CHEBI:78442"/>
        <dbReference type="ChEBI" id="CHEBI:78531"/>
        <dbReference type="ChEBI" id="CHEBI:456215"/>
        <dbReference type="EC" id="6.1.1.20"/>
    </reaction>
</comment>
<dbReference type="PROSITE" id="PS50886">
    <property type="entry name" value="TRBD"/>
    <property type="match status" value="1"/>
</dbReference>
<evidence type="ECO:0000256" key="11">
    <source>
        <dbReference type="ARBA" id="ARBA00022741"/>
    </source>
</evidence>
<dbReference type="SMART" id="SM00874">
    <property type="entry name" value="B5"/>
    <property type="match status" value="1"/>
</dbReference>
<dbReference type="GO" id="GO:0000287">
    <property type="term" value="F:magnesium ion binding"/>
    <property type="evidence" value="ECO:0007669"/>
    <property type="project" value="InterPro"/>
</dbReference>
<dbReference type="HAMAP" id="MF_00283">
    <property type="entry name" value="Phe_tRNA_synth_beta1"/>
    <property type="match status" value="1"/>
</dbReference>
<dbReference type="PROSITE" id="PS51483">
    <property type="entry name" value="B5"/>
    <property type="match status" value="1"/>
</dbReference>
<dbReference type="FunFam" id="2.40.50.140:FF:000045">
    <property type="entry name" value="Phenylalanine--tRNA ligase beta subunit"/>
    <property type="match status" value="1"/>
</dbReference>
<evidence type="ECO:0000256" key="8">
    <source>
        <dbReference type="ARBA" id="ARBA00022555"/>
    </source>
</evidence>
<dbReference type="PANTHER" id="PTHR10947">
    <property type="entry name" value="PHENYLALANYL-TRNA SYNTHETASE BETA CHAIN AND LEUCINE-RICH REPEAT-CONTAINING PROTEIN 47"/>
    <property type="match status" value="1"/>
</dbReference>
<evidence type="ECO:0000256" key="5">
    <source>
        <dbReference type="ARBA" id="ARBA00012814"/>
    </source>
</evidence>
<dbReference type="Pfam" id="PF01588">
    <property type="entry name" value="tRNA_bind"/>
    <property type="match status" value="1"/>
</dbReference>
<keyword evidence="7" id="KW-0963">Cytoplasm</keyword>
<dbReference type="InterPro" id="IPR005121">
    <property type="entry name" value="Fdx_antiC-bd"/>
</dbReference>
<dbReference type="InterPro" id="IPR045060">
    <property type="entry name" value="Phe-tRNA-ligase_IIc_bsu"/>
</dbReference>
<dbReference type="InterPro" id="IPR045864">
    <property type="entry name" value="aa-tRNA-synth_II/BPL/LPL"/>
</dbReference>
<comment type="similarity">
    <text evidence="3">Belongs to the phenylalanyl-tRNA synthetase beta subunit family. Type 1 subfamily.</text>
</comment>
<dbReference type="CDD" id="cd02796">
    <property type="entry name" value="tRNA_bind_bactPheRS"/>
    <property type="match status" value="1"/>
</dbReference>
<evidence type="ECO:0000259" key="21">
    <source>
        <dbReference type="PROSITE" id="PS51483"/>
    </source>
</evidence>
<evidence type="ECO:0000256" key="4">
    <source>
        <dbReference type="ARBA" id="ARBA00011209"/>
    </source>
</evidence>
<dbReference type="NCBIfam" id="NF045760">
    <property type="entry name" value="YtpR"/>
    <property type="match status" value="1"/>
</dbReference>
<dbReference type="InterPro" id="IPR041616">
    <property type="entry name" value="PheRS_beta_core"/>
</dbReference>
<evidence type="ECO:0000256" key="9">
    <source>
        <dbReference type="ARBA" id="ARBA00022598"/>
    </source>
</evidence>
<dbReference type="EMBL" id="UOYO01000002">
    <property type="protein sequence ID" value="VAY86272.1"/>
    <property type="molecule type" value="Genomic_DNA"/>
</dbReference>
<evidence type="ECO:0000256" key="6">
    <source>
        <dbReference type="ARBA" id="ARBA00017032"/>
    </source>
</evidence>
<dbReference type="Pfam" id="PF03147">
    <property type="entry name" value="FDX-ACB"/>
    <property type="match status" value="1"/>
</dbReference>
<dbReference type="InterPro" id="IPR005147">
    <property type="entry name" value="tRNA_synthase_B5-dom"/>
</dbReference>
<dbReference type="SMART" id="SM00896">
    <property type="entry name" value="FDX-ACB"/>
    <property type="match status" value="1"/>
</dbReference>
<keyword evidence="16 22" id="KW-0030">Aminoacyl-tRNA synthetase</keyword>
<dbReference type="GO" id="GO:0000049">
    <property type="term" value="F:tRNA binding"/>
    <property type="evidence" value="ECO:0007669"/>
    <property type="project" value="UniProtKB-KW"/>
</dbReference>
<feature type="domain" description="B5" evidence="21">
    <location>
        <begin position="386"/>
        <end position="462"/>
    </location>
</feature>
<keyword evidence="10" id="KW-0479">Metal-binding</keyword>
<dbReference type="GO" id="GO:0009328">
    <property type="term" value="C:phenylalanine-tRNA ligase complex"/>
    <property type="evidence" value="ECO:0007669"/>
    <property type="project" value="TreeGrafter"/>
</dbReference>
<dbReference type="SUPFAM" id="SSF54991">
    <property type="entry name" value="Anticodon-binding domain of PheRS"/>
    <property type="match status" value="1"/>
</dbReference>
<dbReference type="Pfam" id="PF17759">
    <property type="entry name" value="tRNA_synthFbeta"/>
    <property type="match status" value="1"/>
</dbReference>
<dbReference type="GO" id="GO:0004826">
    <property type="term" value="F:phenylalanine-tRNA ligase activity"/>
    <property type="evidence" value="ECO:0007669"/>
    <property type="project" value="UniProtKB-EC"/>
</dbReference>
<keyword evidence="13" id="KW-0460">Magnesium</keyword>
<evidence type="ECO:0000256" key="16">
    <source>
        <dbReference type="ARBA" id="ARBA00023146"/>
    </source>
</evidence>
<keyword evidence="15" id="KW-0648">Protein biosynthesis</keyword>
<dbReference type="GO" id="GO:0006432">
    <property type="term" value="P:phenylalanyl-tRNA aminoacylation"/>
    <property type="evidence" value="ECO:0007669"/>
    <property type="project" value="InterPro"/>
</dbReference>
<name>A0A3B1E0C7_9ZZZZ</name>
<organism evidence="22">
    <name type="scientific">hydrothermal vent metagenome</name>
    <dbReference type="NCBI Taxonomy" id="652676"/>
    <lineage>
        <taxon>unclassified sequences</taxon>
        <taxon>metagenomes</taxon>
        <taxon>ecological metagenomes</taxon>
    </lineage>
</organism>
<feature type="domain" description="TRNA-binding" evidence="19">
    <location>
        <begin position="39"/>
        <end position="150"/>
    </location>
</feature>
<evidence type="ECO:0000256" key="13">
    <source>
        <dbReference type="ARBA" id="ARBA00022842"/>
    </source>
</evidence>
<dbReference type="Gene3D" id="3.30.56.10">
    <property type="match status" value="2"/>
</dbReference>
<dbReference type="SUPFAM" id="SSF55681">
    <property type="entry name" value="Class II aaRS and biotin synthetases"/>
    <property type="match status" value="1"/>
</dbReference>
<evidence type="ECO:0000313" key="22">
    <source>
        <dbReference type="EMBL" id="VAY86272.1"/>
    </source>
</evidence>
<dbReference type="GO" id="GO:0005524">
    <property type="term" value="F:ATP binding"/>
    <property type="evidence" value="ECO:0007669"/>
    <property type="project" value="UniProtKB-KW"/>
</dbReference>
<evidence type="ECO:0000259" key="20">
    <source>
        <dbReference type="PROSITE" id="PS51447"/>
    </source>
</evidence>
<dbReference type="Gene3D" id="3.30.930.10">
    <property type="entry name" value="Bira Bifunctional Protein, Domain 2"/>
    <property type="match status" value="1"/>
</dbReference>
<dbReference type="AlphaFoldDB" id="A0A3B1E0C7"/>
<dbReference type="InterPro" id="IPR004532">
    <property type="entry name" value="Phe-tRNA-ligase_IIc_bsu_bact"/>
</dbReference>
<dbReference type="SUPFAM" id="SSF46955">
    <property type="entry name" value="Putative DNA-binding domain"/>
    <property type="match status" value="1"/>
</dbReference>
<comment type="subunit">
    <text evidence="4">Tetramer of two alpha and two beta subunits.</text>
</comment>
<dbReference type="InterPro" id="IPR012340">
    <property type="entry name" value="NA-bd_OB-fold"/>
</dbReference>
<evidence type="ECO:0000256" key="15">
    <source>
        <dbReference type="ARBA" id="ARBA00022917"/>
    </source>
</evidence>
<keyword evidence="9 22" id="KW-0436">Ligase</keyword>
<evidence type="ECO:0000256" key="2">
    <source>
        <dbReference type="ARBA" id="ARBA00004496"/>
    </source>
</evidence>
<evidence type="ECO:0000256" key="12">
    <source>
        <dbReference type="ARBA" id="ARBA00022840"/>
    </source>
</evidence>
<dbReference type="InterPro" id="IPR002547">
    <property type="entry name" value="tRNA-bd_dom"/>
</dbReference>
<evidence type="ECO:0000256" key="7">
    <source>
        <dbReference type="ARBA" id="ARBA00022490"/>
    </source>
</evidence>
<dbReference type="CDD" id="cd00769">
    <property type="entry name" value="PheRS_beta_core"/>
    <property type="match status" value="1"/>
</dbReference>
<feature type="domain" description="FDX-ACB" evidence="20">
    <location>
        <begin position="683"/>
        <end position="775"/>
    </location>
</feature>
<dbReference type="SUPFAM" id="SSF50249">
    <property type="entry name" value="Nucleic acid-binding proteins"/>
    <property type="match status" value="1"/>
</dbReference>
<dbReference type="Gene3D" id="2.40.50.140">
    <property type="entry name" value="Nucleic acid-binding proteins"/>
    <property type="match status" value="1"/>
</dbReference>
<evidence type="ECO:0000256" key="18">
    <source>
        <dbReference type="ARBA" id="ARBA00049255"/>
    </source>
</evidence>
<dbReference type="InterPro" id="IPR033714">
    <property type="entry name" value="tRNA_bind_bactPheRS"/>
</dbReference>
<comment type="subcellular location">
    <subcellularLocation>
        <location evidence="2">Cytoplasm</location>
    </subcellularLocation>
</comment>
<comment type="cofactor">
    <cofactor evidence="1">
        <name>Mg(2+)</name>
        <dbReference type="ChEBI" id="CHEBI:18420"/>
    </cofactor>
</comment>
<gene>
    <name evidence="22" type="ORF">MNB_ARC-1_934</name>
</gene>
<dbReference type="PROSITE" id="PS51447">
    <property type="entry name" value="FDX_ACB"/>
    <property type="match status" value="1"/>
</dbReference>
<evidence type="ECO:0000256" key="14">
    <source>
        <dbReference type="ARBA" id="ARBA00022884"/>
    </source>
</evidence>
<evidence type="ECO:0000259" key="19">
    <source>
        <dbReference type="PROSITE" id="PS50886"/>
    </source>
</evidence>
<protein>
    <recommendedName>
        <fullName evidence="6">Phenylalanine--tRNA ligase beta subunit</fullName>
        <ecNumber evidence="5">6.1.1.20</ecNumber>
    </recommendedName>
    <alternativeName>
        <fullName evidence="17">Phenylalanyl-tRNA synthetase beta subunit</fullName>
    </alternativeName>
</protein>
<proteinExistence type="inferred from homology"/>
<accession>A0A3B1E0C7</accession>
<dbReference type="PANTHER" id="PTHR10947:SF0">
    <property type="entry name" value="PHENYLALANINE--TRNA LIGASE BETA SUBUNIT"/>
    <property type="match status" value="1"/>
</dbReference>
<evidence type="ECO:0000256" key="1">
    <source>
        <dbReference type="ARBA" id="ARBA00001946"/>
    </source>
</evidence>